<protein>
    <recommendedName>
        <fullName evidence="4">YibL family ribosome-associated protein</fullName>
    </recommendedName>
</protein>
<dbReference type="RefSeq" id="WP_017023949.1">
    <property type="nucleotide sequence ID" value="NZ_AJYK02000078.1"/>
</dbReference>
<gene>
    <name evidence="2" type="ORF">A1QC_10315</name>
</gene>
<dbReference type="OrthoDB" id="6454978at2"/>
<organism evidence="2 3">
    <name type="scientific">Vibrio rumoiensis 1S-45</name>
    <dbReference type="NCBI Taxonomy" id="1188252"/>
    <lineage>
        <taxon>Bacteria</taxon>
        <taxon>Pseudomonadati</taxon>
        <taxon>Pseudomonadota</taxon>
        <taxon>Gammaproteobacteria</taxon>
        <taxon>Vibrionales</taxon>
        <taxon>Vibrionaceae</taxon>
        <taxon>Vibrio</taxon>
    </lineage>
</organism>
<dbReference type="Proteomes" id="UP000094070">
    <property type="component" value="Unassembled WGS sequence"/>
</dbReference>
<name>A0A1E5E135_9VIBR</name>
<sequence length="118" mass="13641">MSQSNELQQLNNRLDKCRHKLEAAKQRADKSTIYQFETEINQISKKIAQLNHKKSYDLNKERKALLEMPFSRALTKEEQSDQGKLKKSVKGLIIVHPLTKVGKELKLDVMTGFAPKEF</sequence>
<dbReference type="Gene3D" id="3.30.1370.150">
    <property type="entry name" value="Uncharacterised protein PF10928, DUF2810"/>
    <property type="match status" value="1"/>
</dbReference>
<dbReference type="InterPro" id="IPR021230">
    <property type="entry name" value="DUF2810"/>
</dbReference>
<evidence type="ECO:0000313" key="3">
    <source>
        <dbReference type="Proteomes" id="UP000094070"/>
    </source>
</evidence>
<dbReference type="NCBIfam" id="NF008244">
    <property type="entry name" value="PRK11020.1"/>
    <property type="match status" value="1"/>
</dbReference>
<evidence type="ECO:0000256" key="1">
    <source>
        <dbReference type="SAM" id="Coils"/>
    </source>
</evidence>
<dbReference type="eggNOG" id="ENOG5031D5W">
    <property type="taxonomic scope" value="Bacteria"/>
</dbReference>
<dbReference type="EMBL" id="AJYK02000078">
    <property type="protein sequence ID" value="OEF24276.1"/>
    <property type="molecule type" value="Genomic_DNA"/>
</dbReference>
<evidence type="ECO:0008006" key="4">
    <source>
        <dbReference type="Google" id="ProtNLM"/>
    </source>
</evidence>
<proteinExistence type="predicted"/>
<comment type="caution">
    <text evidence="2">The sequence shown here is derived from an EMBL/GenBank/DDBJ whole genome shotgun (WGS) entry which is preliminary data.</text>
</comment>
<feature type="coiled-coil region" evidence="1">
    <location>
        <begin position="7"/>
        <end position="53"/>
    </location>
</feature>
<dbReference type="Pfam" id="PF10928">
    <property type="entry name" value="DUF2810"/>
    <property type="match status" value="1"/>
</dbReference>
<keyword evidence="3" id="KW-1185">Reference proteome</keyword>
<dbReference type="AlphaFoldDB" id="A0A1E5E135"/>
<reference evidence="2 3" key="1">
    <citation type="journal article" date="2012" name="Science">
        <title>Ecological populations of bacteria act as socially cohesive units of antibiotic production and resistance.</title>
        <authorList>
            <person name="Cordero O.X."/>
            <person name="Wildschutte H."/>
            <person name="Kirkup B."/>
            <person name="Proehl S."/>
            <person name="Ngo L."/>
            <person name="Hussain F."/>
            <person name="Le Roux F."/>
            <person name="Mincer T."/>
            <person name="Polz M.F."/>
        </authorList>
    </citation>
    <scope>NUCLEOTIDE SEQUENCE [LARGE SCALE GENOMIC DNA]</scope>
    <source>
        <strain evidence="2 3">1S-45</strain>
    </source>
</reference>
<evidence type="ECO:0000313" key="2">
    <source>
        <dbReference type="EMBL" id="OEF24276.1"/>
    </source>
</evidence>
<dbReference type="STRING" id="1188252.A1QC_10315"/>
<keyword evidence="1" id="KW-0175">Coiled coil</keyword>
<accession>A0A1E5E135</accession>